<proteinExistence type="predicted"/>
<feature type="compositionally biased region" description="Basic and acidic residues" evidence="1">
    <location>
        <begin position="430"/>
        <end position="443"/>
    </location>
</feature>
<sequence length="490" mass="55776">MQNSRVKKRKRGMSFEQYERYPSEPERLDTAKYRERRNSTSDADAGYNASISLNSHLQGPTKDQAQFELDNRFDGADGGRSSRNGAREGRRESTRLAKRALDRRALILDEKVSRFHLPLLHPGKKYQNRMVFRNNVGRYLERGDFFQTPADSKGAPDRRELRFHLMVGRNKGKLICLKGTTRGNRGMEEVEGLREIFVRYYNRNDAGMHKQLSRGGDGILEPLLLSQGHPKENAMLVVSEPDVVDHNDWIRPLSYRLEERHADRVFRMAHYFGVFIDLQRQAEEELEARKVRDREVEAERKRQDVDKQRRRFNDDHLQHSKSEYTECKPVSVPVFGWNSLVGVQPRKFVDAKDQDAPAVVISSTPTQDLGSPSTRVSTKSSFQDAKPLQTEAHEAPTSVEQHGLVQTQVKKLTETPGNAIGSQLNSPAQDRGRREVKGGKNADAEQPEVEESDGNENSKLQDMQHDTNVAPVVAIHRTGLTTSIDQLKAT</sequence>
<protein>
    <submittedName>
        <fullName evidence="2">Uncharacterized protein</fullName>
    </submittedName>
</protein>
<name>A0A2D3VIW1_9PEZI</name>
<feature type="region of interest" description="Disordered" evidence="1">
    <location>
        <begin position="414"/>
        <end position="490"/>
    </location>
</feature>
<dbReference type="GeneID" id="35603999"/>
<reference evidence="2 3" key="1">
    <citation type="submission" date="2016-03" db="EMBL/GenBank/DDBJ databases">
        <authorList>
            <person name="Ploux O."/>
        </authorList>
    </citation>
    <scope>NUCLEOTIDE SEQUENCE [LARGE SCALE GENOMIC DNA]</scope>
    <source>
        <strain evidence="2 3">URUG2</strain>
    </source>
</reference>
<accession>A0A2D3VIW1</accession>
<organism evidence="2 3">
    <name type="scientific">Ramularia collo-cygni</name>
    <dbReference type="NCBI Taxonomy" id="112498"/>
    <lineage>
        <taxon>Eukaryota</taxon>
        <taxon>Fungi</taxon>
        <taxon>Dikarya</taxon>
        <taxon>Ascomycota</taxon>
        <taxon>Pezizomycotina</taxon>
        <taxon>Dothideomycetes</taxon>
        <taxon>Dothideomycetidae</taxon>
        <taxon>Mycosphaerellales</taxon>
        <taxon>Mycosphaerellaceae</taxon>
        <taxon>Ramularia</taxon>
    </lineage>
</organism>
<feature type="region of interest" description="Disordered" evidence="1">
    <location>
        <begin position="71"/>
        <end position="95"/>
    </location>
</feature>
<feature type="region of interest" description="Disordered" evidence="1">
    <location>
        <begin position="360"/>
        <end position="402"/>
    </location>
</feature>
<keyword evidence="3" id="KW-1185">Reference proteome</keyword>
<evidence type="ECO:0000256" key="1">
    <source>
        <dbReference type="SAM" id="MobiDB-lite"/>
    </source>
</evidence>
<feature type="compositionally biased region" description="Polar residues" evidence="1">
    <location>
        <begin position="361"/>
        <end position="383"/>
    </location>
</feature>
<feature type="compositionally biased region" description="Acidic residues" evidence="1">
    <location>
        <begin position="445"/>
        <end position="454"/>
    </location>
</feature>
<dbReference type="EMBL" id="FJUY01000016">
    <property type="protein sequence ID" value="CZT23209.1"/>
    <property type="molecule type" value="Genomic_DNA"/>
</dbReference>
<feature type="compositionally biased region" description="Polar residues" evidence="1">
    <location>
        <begin position="479"/>
        <end position="490"/>
    </location>
</feature>
<gene>
    <name evidence="2" type="ORF">RCC_08920</name>
</gene>
<evidence type="ECO:0000313" key="2">
    <source>
        <dbReference type="EMBL" id="CZT23209.1"/>
    </source>
</evidence>
<feature type="compositionally biased region" description="Basic residues" evidence="1">
    <location>
        <begin position="1"/>
        <end position="12"/>
    </location>
</feature>
<evidence type="ECO:0000313" key="3">
    <source>
        <dbReference type="Proteomes" id="UP000225277"/>
    </source>
</evidence>
<feature type="compositionally biased region" description="Basic and acidic residues" evidence="1">
    <location>
        <begin position="17"/>
        <end position="39"/>
    </location>
</feature>
<dbReference type="RefSeq" id="XP_023629933.1">
    <property type="nucleotide sequence ID" value="XM_023774165.1"/>
</dbReference>
<feature type="compositionally biased region" description="Basic and acidic residues" evidence="1">
    <location>
        <begin position="85"/>
        <end position="95"/>
    </location>
</feature>
<dbReference type="Proteomes" id="UP000225277">
    <property type="component" value="Unassembled WGS sequence"/>
</dbReference>
<feature type="region of interest" description="Disordered" evidence="1">
    <location>
        <begin position="1"/>
        <end position="47"/>
    </location>
</feature>
<dbReference type="AlphaFoldDB" id="A0A2D3VIW1"/>
<feature type="region of interest" description="Disordered" evidence="1">
    <location>
        <begin position="291"/>
        <end position="317"/>
    </location>
</feature>